<feature type="transmembrane region" description="Helical" evidence="5">
    <location>
        <begin position="107"/>
        <end position="138"/>
    </location>
</feature>
<keyword evidence="3 5" id="KW-1133">Transmembrane helix</keyword>
<dbReference type="PANTHER" id="PTHR43077">
    <property type="entry name" value="TRANSPORT PERMEASE YVFS-RELATED"/>
    <property type="match status" value="1"/>
</dbReference>
<dbReference type="GO" id="GO:0043190">
    <property type="term" value="C:ATP-binding cassette (ABC) transporter complex"/>
    <property type="evidence" value="ECO:0007669"/>
    <property type="project" value="InterPro"/>
</dbReference>
<dbReference type="Proteomes" id="UP000750197">
    <property type="component" value="Unassembled WGS sequence"/>
</dbReference>
<feature type="domain" description="ABC transmembrane type-2" evidence="6">
    <location>
        <begin position="25"/>
        <end position="255"/>
    </location>
</feature>
<dbReference type="EMBL" id="JAHEAC010000043">
    <property type="protein sequence ID" value="MBX8644186.1"/>
    <property type="molecule type" value="Genomic_DNA"/>
</dbReference>
<name>A0A8J7YK10_9ARCH</name>
<gene>
    <name evidence="7" type="ORF">J9259_03840</name>
    <name evidence="8" type="ORF">KIY12_05625</name>
</gene>
<evidence type="ECO:0000256" key="2">
    <source>
        <dbReference type="ARBA" id="ARBA00022692"/>
    </source>
</evidence>
<protein>
    <submittedName>
        <fullName evidence="7">ABC transporter permease</fullName>
    </submittedName>
</protein>
<feature type="transmembrane region" description="Helical" evidence="5">
    <location>
        <begin position="144"/>
        <end position="165"/>
    </location>
</feature>
<accession>A0A8J7YK10</accession>
<dbReference type="InterPro" id="IPR000412">
    <property type="entry name" value="ABC_2_transport"/>
</dbReference>
<dbReference type="PANTHER" id="PTHR43077:SF10">
    <property type="entry name" value="TRANSPORT PERMEASE PROTEIN"/>
    <property type="match status" value="1"/>
</dbReference>
<evidence type="ECO:0000256" key="4">
    <source>
        <dbReference type="ARBA" id="ARBA00023136"/>
    </source>
</evidence>
<comment type="subcellular location">
    <subcellularLocation>
        <location evidence="1">Membrane</location>
        <topology evidence="1">Multi-pass membrane protein</topology>
    </subcellularLocation>
</comment>
<organism evidence="7 9">
    <name type="scientific">Candidatus Sysuiplasma superficiale</name>
    <dbReference type="NCBI Taxonomy" id="2823368"/>
    <lineage>
        <taxon>Archaea</taxon>
        <taxon>Methanobacteriati</taxon>
        <taxon>Thermoplasmatota</taxon>
        <taxon>Thermoplasmata</taxon>
        <taxon>Candidatus Sysuiplasmatales</taxon>
        <taxon>Candidatus Sysuiplasmataceae</taxon>
        <taxon>Candidatus Sysuiplasma</taxon>
    </lineage>
</organism>
<dbReference type="GO" id="GO:0140359">
    <property type="term" value="F:ABC-type transporter activity"/>
    <property type="evidence" value="ECO:0007669"/>
    <property type="project" value="InterPro"/>
</dbReference>
<sequence length="259" mass="28657">MTYDSVSQFEGLFSREVKRIYRNPLVILITIVQPFLWLAFFGSSFANAPKSFLFSYFGTTNYIAFLLPGVLSTSMLTIGMFGSMSSIQDKRFGYMKRILITPTRRSVVFLSKVFGATVRGLIQIPVMIGAAVLFGVHFSFGLDWVGWMLALFLLGLGFSSMFLGLTVSSVDWQTPGVISNFITMPLMFASTALFPKAGFPSWMKAISDINPVTFSATLGRSIALGGTDPNWMYLGYLGIFAFLMLALGTFAASRWLKVE</sequence>
<dbReference type="PIRSF" id="PIRSF006648">
    <property type="entry name" value="DrrB"/>
    <property type="match status" value="1"/>
</dbReference>
<dbReference type="InterPro" id="IPR047817">
    <property type="entry name" value="ABC2_TM_bact-type"/>
</dbReference>
<keyword evidence="2 5" id="KW-0812">Transmembrane</keyword>
<reference evidence="7" key="1">
    <citation type="submission" date="2021-04" db="EMBL/GenBank/DDBJ databases">
        <title>Genomic insights into ecological role and evolution of a novel Thermoplasmata order Candidatus Sysuiplasmatales.</title>
        <authorList>
            <person name="Yuan Y."/>
        </authorList>
    </citation>
    <scope>NUCLEOTIDE SEQUENCE</scope>
    <source>
        <strain evidence="8">TUT19-bin139</strain>
        <strain evidence="7">YP2-bin.285</strain>
    </source>
</reference>
<dbReference type="InterPro" id="IPR051328">
    <property type="entry name" value="T7SS_ABC-Transporter"/>
</dbReference>
<evidence type="ECO:0000259" key="6">
    <source>
        <dbReference type="PROSITE" id="PS51012"/>
    </source>
</evidence>
<evidence type="ECO:0000256" key="1">
    <source>
        <dbReference type="ARBA" id="ARBA00004141"/>
    </source>
</evidence>
<evidence type="ECO:0000256" key="5">
    <source>
        <dbReference type="SAM" id="Phobius"/>
    </source>
</evidence>
<dbReference type="Proteomes" id="UP000716004">
    <property type="component" value="Unassembled WGS sequence"/>
</dbReference>
<feature type="transmembrane region" description="Helical" evidence="5">
    <location>
        <begin position="62"/>
        <end position="87"/>
    </location>
</feature>
<evidence type="ECO:0000313" key="8">
    <source>
        <dbReference type="EMBL" id="MBX8644186.1"/>
    </source>
</evidence>
<dbReference type="InterPro" id="IPR013525">
    <property type="entry name" value="ABC2_TM"/>
</dbReference>
<dbReference type="Pfam" id="PF01061">
    <property type="entry name" value="ABC2_membrane"/>
    <property type="match status" value="1"/>
</dbReference>
<feature type="transmembrane region" description="Helical" evidence="5">
    <location>
        <begin position="233"/>
        <end position="256"/>
    </location>
</feature>
<proteinExistence type="predicted"/>
<feature type="transmembrane region" description="Helical" evidence="5">
    <location>
        <begin position="20"/>
        <end position="42"/>
    </location>
</feature>
<dbReference type="PROSITE" id="PS51012">
    <property type="entry name" value="ABC_TM2"/>
    <property type="match status" value="1"/>
</dbReference>
<evidence type="ECO:0000256" key="3">
    <source>
        <dbReference type="ARBA" id="ARBA00022989"/>
    </source>
</evidence>
<evidence type="ECO:0000313" key="7">
    <source>
        <dbReference type="EMBL" id="MBX8631639.1"/>
    </source>
</evidence>
<dbReference type="EMBL" id="JAGVSJ010000007">
    <property type="protein sequence ID" value="MBX8631639.1"/>
    <property type="molecule type" value="Genomic_DNA"/>
</dbReference>
<dbReference type="AlphaFoldDB" id="A0A8J7YK10"/>
<evidence type="ECO:0000313" key="9">
    <source>
        <dbReference type="Proteomes" id="UP000716004"/>
    </source>
</evidence>
<feature type="transmembrane region" description="Helical" evidence="5">
    <location>
        <begin position="177"/>
        <end position="194"/>
    </location>
</feature>
<keyword evidence="4 5" id="KW-0472">Membrane</keyword>
<comment type="caution">
    <text evidence="7">The sequence shown here is derived from an EMBL/GenBank/DDBJ whole genome shotgun (WGS) entry which is preliminary data.</text>
</comment>